<evidence type="ECO:0000313" key="14">
    <source>
        <dbReference type="EMBL" id="SDT36006.1"/>
    </source>
</evidence>
<dbReference type="GO" id="GO:0005886">
    <property type="term" value="C:plasma membrane"/>
    <property type="evidence" value="ECO:0007669"/>
    <property type="project" value="UniProtKB-SubCell"/>
</dbReference>
<keyword evidence="5" id="KW-0547">Nucleotide-binding</keyword>
<dbReference type="SUPFAM" id="SSF81660">
    <property type="entry name" value="Metal cation-transporting ATPase, ATP-binding domain N"/>
    <property type="match status" value="1"/>
</dbReference>
<dbReference type="SUPFAM" id="SSF56784">
    <property type="entry name" value="HAD-like"/>
    <property type="match status" value="1"/>
</dbReference>
<accession>A0A1H1ZRW5</accession>
<dbReference type="Pfam" id="PF00689">
    <property type="entry name" value="Cation_ATPase_C"/>
    <property type="match status" value="1"/>
</dbReference>
<feature type="transmembrane region" description="Helical" evidence="11">
    <location>
        <begin position="94"/>
        <end position="114"/>
    </location>
</feature>
<dbReference type="PANTHER" id="PTHR43294:SF21">
    <property type="entry name" value="CATION TRANSPORTING ATPASE"/>
    <property type="match status" value="1"/>
</dbReference>
<dbReference type="SUPFAM" id="SSF81653">
    <property type="entry name" value="Calcium ATPase, transduction domain A"/>
    <property type="match status" value="1"/>
</dbReference>
<dbReference type="PRINTS" id="PR00120">
    <property type="entry name" value="HATPASE"/>
</dbReference>
<dbReference type="SFLD" id="SFLDG00002">
    <property type="entry name" value="C1.7:_P-type_atpase_like"/>
    <property type="match status" value="1"/>
</dbReference>
<feature type="transmembrane region" description="Helical" evidence="11">
    <location>
        <begin position="754"/>
        <end position="771"/>
    </location>
</feature>
<dbReference type="OrthoDB" id="9814270at2"/>
<evidence type="ECO:0000256" key="4">
    <source>
        <dbReference type="ARBA" id="ARBA00022692"/>
    </source>
</evidence>
<reference evidence="14" key="1">
    <citation type="submission" date="2016-10" db="EMBL/GenBank/DDBJ databases">
        <authorList>
            <person name="de Groot N.N."/>
        </authorList>
    </citation>
    <scope>NUCLEOTIDE SEQUENCE [LARGE SCALE GENOMIC DNA]</scope>
    <source>
        <strain evidence="14">CPCC 202695</strain>
    </source>
</reference>
<evidence type="ECO:0000256" key="8">
    <source>
        <dbReference type="ARBA" id="ARBA00022989"/>
    </source>
</evidence>
<dbReference type="NCBIfam" id="TIGR01494">
    <property type="entry name" value="ATPase_P-type"/>
    <property type="match status" value="2"/>
</dbReference>
<evidence type="ECO:0000256" key="1">
    <source>
        <dbReference type="ARBA" id="ARBA00004651"/>
    </source>
</evidence>
<dbReference type="Gene3D" id="3.40.1110.10">
    <property type="entry name" value="Calcium-transporting ATPase, cytoplasmic domain N"/>
    <property type="match status" value="1"/>
</dbReference>
<dbReference type="PANTHER" id="PTHR43294">
    <property type="entry name" value="SODIUM/POTASSIUM-TRANSPORTING ATPASE SUBUNIT ALPHA"/>
    <property type="match status" value="1"/>
</dbReference>
<feature type="transmembrane region" description="Helical" evidence="11">
    <location>
        <begin position="71"/>
        <end position="88"/>
    </location>
</feature>
<keyword evidence="6" id="KW-0067">ATP-binding</keyword>
<dbReference type="InterPro" id="IPR018303">
    <property type="entry name" value="ATPase_P-typ_P_site"/>
</dbReference>
<dbReference type="SFLD" id="SFLDS00003">
    <property type="entry name" value="Haloacid_Dehalogenase"/>
    <property type="match status" value="1"/>
</dbReference>
<name>A0A1H1ZRW5_9MICO</name>
<keyword evidence="3" id="KW-1003">Cell membrane</keyword>
<evidence type="ECO:0000313" key="13">
    <source>
        <dbReference type="EMBL" id="MCP2367214.1"/>
    </source>
</evidence>
<dbReference type="InterPro" id="IPR004014">
    <property type="entry name" value="ATPase_P-typ_cation-transptr_N"/>
</dbReference>
<keyword evidence="7" id="KW-1278">Translocase</keyword>
<dbReference type="InterPro" id="IPR059000">
    <property type="entry name" value="ATPase_P-type_domA"/>
</dbReference>
<dbReference type="Gene3D" id="1.20.1110.10">
    <property type="entry name" value="Calcium-transporting ATPase, transmembrane domain"/>
    <property type="match status" value="1"/>
</dbReference>
<feature type="transmembrane region" description="Helical" evidence="11">
    <location>
        <begin position="289"/>
        <end position="318"/>
    </location>
</feature>
<evidence type="ECO:0000256" key="7">
    <source>
        <dbReference type="ARBA" id="ARBA00022967"/>
    </source>
</evidence>
<sequence length="953" mass="99822">MPAIPGATPDALDAALADPIEVARRLDVDPERGLTAADAATRLAAHGPNELRSAGGTPFWRRVVAQVADPLILLLIAAIAVSLIAWLVEGAEGWPIDAIVIFGIIVLNAVLGLVQESRAERAVAALAVMTRARSTVLRDGTLRTVPSAELVPGDLLVLAEGDQVGADARVVRATSLQVAEAALTGESTTVEKHPETLTERVPLGDRHDMVFKGTAVSRGTGRAIVTATGMSTEMGAIATLLDETVAEPTPLQVEVGHLGRTLGRIVIGIAIVVMLTVALVQGVRTPSEWVTVLLLGVSLAVAAVPEGLPAILSLVLALGVQRMARRNAVVKTLSSVETLGSASVICTDKTGTLTTNQMTIQRIVTASGTVDLGGVGYAPVGRATVKGRPLEDGPLRTEVGIVLGAGSLANDAQLAEREGEWRIEGDPTEAAFLVAARKLEGTTVEAARYDRVGEVPFSSERKMMSTAHRHERGDLVVLSKGAPDVLLEHCTRIRIGPDIVPLDAVRRARALADAEALSEEAFRTIGVAYRPAPELGGGDGGPDVTGFDESAEHDLVYAGVVGIIDPPRPEVRPAIAEARAAGIRVVMITGDHPATAARIARDLGIIDEDGIALPGARLDGMDDRQLRDAVRTVSVFARVAPQHKLRIVDALQAEGLIVAMTGDGVNDAPALKSADIGIAMGITGTEVTKEAANMVLADDDFATIVHAVREGRGIFDDIRKFLRYLLYSNMGEVLTVFLGVVFAGALGFTAASEGGLVLPLVATQILWINLVTDSGPALAMGVDPEIDDVMARPPRGLHDRAIDLGMWIGIGVTGLVIAVITLLTMDMFLPGGIVPGGTDTFDVARTAGFTTLVFAGLFTAFNARSATSSAFRGLFTNRWLWGAVALAVVLQVAVVSLPPLQVAFGTAPLDGVHWLVCAGMASVVLWVEELRKLGILLATRRRADGAGARFRAA</sequence>
<dbReference type="STRING" id="589382.SAMN04489721_3293"/>
<proteinExistence type="inferred from homology"/>
<dbReference type="InterPro" id="IPR001757">
    <property type="entry name" value="P_typ_ATPase"/>
</dbReference>
<dbReference type="Pfam" id="PF00122">
    <property type="entry name" value="E1-E2_ATPase"/>
    <property type="match status" value="1"/>
</dbReference>
<keyword evidence="16" id="KW-1185">Reference proteome</keyword>
<dbReference type="RefSeq" id="WP_092674807.1">
    <property type="nucleotide sequence ID" value="NZ_BMDN01000002.1"/>
</dbReference>
<dbReference type="GO" id="GO:0016887">
    <property type="term" value="F:ATP hydrolysis activity"/>
    <property type="evidence" value="ECO:0007669"/>
    <property type="project" value="InterPro"/>
</dbReference>
<evidence type="ECO:0000313" key="16">
    <source>
        <dbReference type="Proteomes" id="UP000893823"/>
    </source>
</evidence>
<organism evidence="14 15">
    <name type="scientific">Agromyces flavus</name>
    <dbReference type="NCBI Taxonomy" id="589382"/>
    <lineage>
        <taxon>Bacteria</taxon>
        <taxon>Bacillati</taxon>
        <taxon>Actinomycetota</taxon>
        <taxon>Actinomycetes</taxon>
        <taxon>Micrococcales</taxon>
        <taxon>Microbacteriaceae</taxon>
        <taxon>Agromyces</taxon>
    </lineage>
</organism>
<dbReference type="FunFam" id="3.40.50.1000:FF:000028">
    <property type="entry name" value="Calcium-transporting P-type ATPase, putative"/>
    <property type="match status" value="1"/>
</dbReference>
<dbReference type="SMART" id="SM00831">
    <property type="entry name" value="Cation_ATPase_N"/>
    <property type="match status" value="1"/>
</dbReference>
<evidence type="ECO:0000259" key="12">
    <source>
        <dbReference type="SMART" id="SM00831"/>
    </source>
</evidence>
<evidence type="ECO:0000256" key="3">
    <source>
        <dbReference type="ARBA" id="ARBA00022475"/>
    </source>
</evidence>
<dbReference type="PROSITE" id="PS00154">
    <property type="entry name" value="ATPASE_E1_E2"/>
    <property type="match status" value="1"/>
</dbReference>
<reference evidence="13" key="3">
    <citation type="submission" date="2022-06" db="EMBL/GenBank/DDBJ databases">
        <title>Genomic Encyclopedia of Type Strains, Phase III (KMG-III): the genomes of soil and plant-associated and newly described type strains.</title>
        <authorList>
            <person name="Whitman W."/>
        </authorList>
    </citation>
    <scope>NUCLEOTIDE SEQUENCE</scope>
    <source>
        <strain evidence="13">CPCC 202695</strain>
    </source>
</reference>
<keyword evidence="4 11" id="KW-0812">Transmembrane</keyword>
<dbReference type="InterPro" id="IPR023214">
    <property type="entry name" value="HAD_sf"/>
</dbReference>
<dbReference type="SFLD" id="SFLDF00027">
    <property type="entry name" value="p-type_atpase"/>
    <property type="match status" value="1"/>
</dbReference>
<feature type="transmembrane region" description="Helical" evidence="11">
    <location>
        <begin position="879"/>
        <end position="899"/>
    </location>
</feature>
<dbReference type="InterPro" id="IPR006068">
    <property type="entry name" value="ATPase_P-typ_cation-transptr_C"/>
</dbReference>
<dbReference type="InterPro" id="IPR023298">
    <property type="entry name" value="ATPase_P-typ_TM_dom_sf"/>
</dbReference>
<evidence type="ECO:0000256" key="9">
    <source>
        <dbReference type="ARBA" id="ARBA00023136"/>
    </source>
</evidence>
<evidence type="ECO:0000256" key="5">
    <source>
        <dbReference type="ARBA" id="ARBA00022741"/>
    </source>
</evidence>
<comment type="subcellular location">
    <subcellularLocation>
        <location evidence="1">Cell membrane</location>
        <topology evidence="1">Multi-pass membrane protein</topology>
    </subcellularLocation>
</comment>
<dbReference type="Gene3D" id="3.40.50.1000">
    <property type="entry name" value="HAD superfamily/HAD-like"/>
    <property type="match status" value="1"/>
</dbReference>
<evidence type="ECO:0000313" key="15">
    <source>
        <dbReference type="Proteomes" id="UP000199482"/>
    </source>
</evidence>
<dbReference type="InterPro" id="IPR050510">
    <property type="entry name" value="Cation_transp_ATPase_P-type"/>
</dbReference>
<reference evidence="15" key="2">
    <citation type="submission" date="2016-10" db="EMBL/GenBank/DDBJ databases">
        <authorList>
            <person name="Varghese N."/>
            <person name="Submissions S."/>
        </authorList>
    </citation>
    <scope>NUCLEOTIDE SEQUENCE [LARGE SCALE GENOMIC DNA]</scope>
    <source>
        <strain evidence="15">CPCC 202695</strain>
    </source>
</reference>
<evidence type="ECO:0000256" key="10">
    <source>
        <dbReference type="ARBA" id="ARBA00049360"/>
    </source>
</evidence>
<feature type="transmembrane region" description="Helical" evidence="11">
    <location>
        <begin position="911"/>
        <end position="927"/>
    </location>
</feature>
<dbReference type="InterPro" id="IPR008250">
    <property type="entry name" value="ATPase_P-typ_transduc_dom_A_sf"/>
</dbReference>
<protein>
    <submittedName>
        <fullName evidence="14">ATPase, P-type (Transporting), HAD superfamily, subfamily IC</fullName>
    </submittedName>
    <submittedName>
        <fullName evidence="13">Magnesium-transporting ATPase (P-type)</fullName>
    </submittedName>
</protein>
<keyword evidence="8 11" id="KW-1133">Transmembrane helix</keyword>
<feature type="domain" description="Cation-transporting P-type ATPase N-terminal" evidence="12">
    <location>
        <begin position="13"/>
        <end position="87"/>
    </location>
</feature>
<keyword evidence="9 11" id="KW-0472">Membrane</keyword>
<feature type="transmembrane region" description="Helical" evidence="11">
    <location>
        <begin position="724"/>
        <end position="748"/>
    </location>
</feature>
<dbReference type="Proteomes" id="UP000199482">
    <property type="component" value="Chromosome I"/>
</dbReference>
<gene>
    <name evidence="13" type="ORF">BCL57_001368</name>
    <name evidence="14" type="ORF">SAMN04489721_3293</name>
</gene>
<dbReference type="PRINTS" id="PR00119">
    <property type="entry name" value="CATATPASE"/>
</dbReference>
<dbReference type="Pfam" id="PF00690">
    <property type="entry name" value="Cation_ATPase_N"/>
    <property type="match status" value="1"/>
</dbReference>
<dbReference type="GO" id="GO:0005524">
    <property type="term" value="F:ATP binding"/>
    <property type="evidence" value="ECO:0007669"/>
    <property type="project" value="UniProtKB-KW"/>
</dbReference>
<evidence type="ECO:0000256" key="6">
    <source>
        <dbReference type="ARBA" id="ARBA00022840"/>
    </source>
</evidence>
<dbReference type="Gene3D" id="2.70.150.10">
    <property type="entry name" value="Calcium-transporting ATPase, cytoplasmic transduction domain A"/>
    <property type="match status" value="1"/>
</dbReference>
<feature type="transmembrane region" description="Helical" evidence="11">
    <location>
        <begin position="843"/>
        <end position="863"/>
    </location>
</feature>
<dbReference type="EMBL" id="LT629755">
    <property type="protein sequence ID" value="SDT36006.1"/>
    <property type="molecule type" value="Genomic_DNA"/>
</dbReference>
<feature type="transmembrane region" description="Helical" evidence="11">
    <location>
        <begin position="265"/>
        <end position="283"/>
    </location>
</feature>
<evidence type="ECO:0000256" key="11">
    <source>
        <dbReference type="SAM" id="Phobius"/>
    </source>
</evidence>
<dbReference type="InterPro" id="IPR044492">
    <property type="entry name" value="P_typ_ATPase_HD_dom"/>
</dbReference>
<dbReference type="InterPro" id="IPR036412">
    <property type="entry name" value="HAD-like_sf"/>
</dbReference>
<comment type="similarity">
    <text evidence="2">Belongs to the cation transport ATPase (P-type) (TC 3.A.3) family. Type IIA subfamily.</text>
</comment>
<evidence type="ECO:0000256" key="2">
    <source>
        <dbReference type="ARBA" id="ARBA00005675"/>
    </source>
</evidence>
<dbReference type="Pfam" id="PF13246">
    <property type="entry name" value="Cation_ATPase"/>
    <property type="match status" value="1"/>
</dbReference>
<comment type="catalytic activity">
    <reaction evidence="10">
        <text>ATP + H2O = ADP + phosphate + H(+)</text>
        <dbReference type="Rhea" id="RHEA:13065"/>
        <dbReference type="ChEBI" id="CHEBI:15377"/>
        <dbReference type="ChEBI" id="CHEBI:15378"/>
        <dbReference type="ChEBI" id="CHEBI:30616"/>
        <dbReference type="ChEBI" id="CHEBI:43474"/>
        <dbReference type="ChEBI" id="CHEBI:456216"/>
    </reaction>
</comment>
<dbReference type="InterPro" id="IPR023299">
    <property type="entry name" value="ATPase_P-typ_cyto_dom_N"/>
</dbReference>
<dbReference type="Proteomes" id="UP000893823">
    <property type="component" value="Unassembled WGS sequence"/>
</dbReference>
<dbReference type="SUPFAM" id="SSF81665">
    <property type="entry name" value="Calcium ATPase, transmembrane domain M"/>
    <property type="match status" value="1"/>
</dbReference>
<dbReference type="AlphaFoldDB" id="A0A1H1ZRW5"/>
<feature type="transmembrane region" description="Helical" evidence="11">
    <location>
        <begin position="804"/>
        <end position="823"/>
    </location>
</feature>
<dbReference type="EMBL" id="SODL02000002">
    <property type="protein sequence ID" value="MCP2367214.1"/>
    <property type="molecule type" value="Genomic_DNA"/>
</dbReference>